<accession>A0AAW0A7W4</accession>
<dbReference type="Proteomes" id="UP001362999">
    <property type="component" value="Unassembled WGS sequence"/>
</dbReference>
<dbReference type="EMBL" id="JAWWNJ010000079">
    <property type="protein sequence ID" value="KAK7002276.1"/>
    <property type="molecule type" value="Genomic_DNA"/>
</dbReference>
<dbReference type="SUPFAM" id="SSF52047">
    <property type="entry name" value="RNI-like"/>
    <property type="match status" value="1"/>
</dbReference>
<reference evidence="2 3" key="1">
    <citation type="journal article" date="2024" name="J Genomics">
        <title>Draft genome sequencing and assembly of Favolaschia claudopus CIRM-BRFM 2984 isolated from oak limbs.</title>
        <authorList>
            <person name="Navarro D."/>
            <person name="Drula E."/>
            <person name="Chaduli D."/>
            <person name="Cazenave R."/>
            <person name="Ahrendt S."/>
            <person name="Wang J."/>
            <person name="Lipzen A."/>
            <person name="Daum C."/>
            <person name="Barry K."/>
            <person name="Grigoriev I.V."/>
            <person name="Favel A."/>
            <person name="Rosso M.N."/>
            <person name="Martin F."/>
        </authorList>
    </citation>
    <scope>NUCLEOTIDE SEQUENCE [LARGE SCALE GENOMIC DNA]</scope>
    <source>
        <strain evidence="2 3">CIRM-BRFM 2984</strain>
    </source>
</reference>
<evidence type="ECO:0008006" key="4">
    <source>
        <dbReference type="Google" id="ProtNLM"/>
    </source>
</evidence>
<feature type="compositionally biased region" description="Acidic residues" evidence="1">
    <location>
        <begin position="409"/>
        <end position="439"/>
    </location>
</feature>
<evidence type="ECO:0000313" key="3">
    <source>
        <dbReference type="Proteomes" id="UP001362999"/>
    </source>
</evidence>
<evidence type="ECO:0000256" key="1">
    <source>
        <dbReference type="SAM" id="MobiDB-lite"/>
    </source>
</evidence>
<gene>
    <name evidence="2" type="ORF">R3P38DRAFT_3042192</name>
</gene>
<protein>
    <recommendedName>
        <fullName evidence="4">F-box domain-containing protein</fullName>
    </recommendedName>
</protein>
<keyword evidence="3" id="KW-1185">Reference proteome</keyword>
<organism evidence="2 3">
    <name type="scientific">Favolaschia claudopus</name>
    <dbReference type="NCBI Taxonomy" id="2862362"/>
    <lineage>
        <taxon>Eukaryota</taxon>
        <taxon>Fungi</taxon>
        <taxon>Dikarya</taxon>
        <taxon>Basidiomycota</taxon>
        <taxon>Agaricomycotina</taxon>
        <taxon>Agaricomycetes</taxon>
        <taxon>Agaricomycetidae</taxon>
        <taxon>Agaricales</taxon>
        <taxon>Marasmiineae</taxon>
        <taxon>Mycenaceae</taxon>
        <taxon>Favolaschia</taxon>
    </lineage>
</organism>
<sequence>MSTLARVVTSHFPEELWLEIVHQAPQESLLRISLVDRTLRRISSPFLFSRFTLHPYNLGPYGNRSYEEREVLALDEATQNREMEHLNFRCSAEIAPLVRLVNIAPLDEPKRAMGTDSPSALINLFFLRIPAFIHLATFRAYNLIFTHVALRNLCILPALTQLEVVACVVTGWVDEPNFNLHQLTTACLGPSPRASSPLDPWIRLIDADRLVDLSLTIPADFWATIAQYIPTFPCLTRLELLPRQCLSLPSSTLVSLLVKFPSVTDLSLGGNWYFSYQAQYCDVLPSIECFFGTFEFLPLIIGRPTLTRLGSSCPGSNWLQRVSAMDTESNVTSLTLYSYPLDLAEFCLLSKVFPALTCLNVEFEHDAGDGNSFSGITSFLREFILSPPVSPSLDSLRISWDRQNWDEMSSSEEEDEAEADESEDEDDEEEDEEDDELEDHIDRDEMKTRSRKPARLTKAEAVAGLRLLMAKFSTLTSLQIEGHAFLFHAFRRSDGTIKEEIAVTACDFNRFYNGDDSDDEE</sequence>
<proteinExistence type="predicted"/>
<name>A0AAW0A7W4_9AGAR</name>
<comment type="caution">
    <text evidence="2">The sequence shown here is derived from an EMBL/GenBank/DDBJ whole genome shotgun (WGS) entry which is preliminary data.</text>
</comment>
<feature type="region of interest" description="Disordered" evidence="1">
    <location>
        <begin position="405"/>
        <end position="455"/>
    </location>
</feature>
<dbReference type="AlphaFoldDB" id="A0AAW0A7W4"/>
<evidence type="ECO:0000313" key="2">
    <source>
        <dbReference type="EMBL" id="KAK7002276.1"/>
    </source>
</evidence>